<evidence type="ECO:0000256" key="13">
    <source>
        <dbReference type="ARBA" id="ARBA00023136"/>
    </source>
</evidence>
<evidence type="ECO:0000256" key="4">
    <source>
        <dbReference type="ARBA" id="ARBA00004406"/>
    </source>
</evidence>
<keyword evidence="15" id="KW-1133">Transmembrane helix</keyword>
<dbReference type="PRINTS" id="PR00385">
    <property type="entry name" value="P450"/>
</dbReference>
<keyword evidence="13 15" id="KW-0472">Membrane</keyword>
<protein>
    <recommendedName>
        <fullName evidence="18">Cytochrome P450 4C1-like</fullName>
    </recommendedName>
</protein>
<keyword evidence="8" id="KW-0256">Endoplasmic reticulum</keyword>
<evidence type="ECO:0000256" key="14">
    <source>
        <dbReference type="RuleBase" id="RU000461"/>
    </source>
</evidence>
<dbReference type="InterPro" id="IPR002401">
    <property type="entry name" value="Cyt_P450_E_grp-I"/>
</dbReference>
<dbReference type="InterPro" id="IPR050196">
    <property type="entry name" value="Cytochrome_P450_Monoox"/>
</dbReference>
<dbReference type="Gene3D" id="1.10.630.10">
    <property type="entry name" value="Cytochrome P450"/>
    <property type="match status" value="1"/>
</dbReference>
<dbReference type="CDD" id="cd20628">
    <property type="entry name" value="CYP4"/>
    <property type="match status" value="1"/>
</dbReference>
<dbReference type="InterPro" id="IPR001128">
    <property type="entry name" value="Cyt_P450"/>
</dbReference>
<dbReference type="RefSeq" id="XP_050503165.1">
    <property type="nucleotide sequence ID" value="XM_050647208.1"/>
</dbReference>
<comment type="cofactor">
    <cofactor evidence="1">
        <name>heme</name>
        <dbReference type="ChEBI" id="CHEBI:30413"/>
    </cofactor>
</comment>
<dbReference type="EnsemblMetazoa" id="XM_050647208.1">
    <property type="protein sequence ID" value="XP_050503165.1"/>
    <property type="gene ID" value="LOC126882332"/>
</dbReference>
<evidence type="ECO:0000256" key="9">
    <source>
        <dbReference type="ARBA" id="ARBA00022848"/>
    </source>
</evidence>
<keyword evidence="9" id="KW-0492">Microsome</keyword>
<evidence type="ECO:0000256" key="6">
    <source>
        <dbReference type="ARBA" id="ARBA00022617"/>
    </source>
</evidence>
<evidence type="ECO:0000256" key="12">
    <source>
        <dbReference type="ARBA" id="ARBA00023033"/>
    </source>
</evidence>
<accession>A0ABM5JZ09</accession>
<reference evidence="16" key="1">
    <citation type="submission" date="2025-05" db="UniProtKB">
        <authorList>
            <consortium name="EnsemblMetazoa"/>
        </authorList>
    </citation>
    <scope>IDENTIFICATION</scope>
</reference>
<dbReference type="PANTHER" id="PTHR24291:SF189">
    <property type="entry name" value="CYTOCHROME P450 4C3-RELATED"/>
    <property type="match status" value="1"/>
</dbReference>
<keyword evidence="12 14" id="KW-0503">Monooxygenase</keyword>
<dbReference type="InterPro" id="IPR017972">
    <property type="entry name" value="Cyt_P450_CS"/>
</dbReference>
<keyword evidence="6 14" id="KW-0349">Heme</keyword>
<evidence type="ECO:0000256" key="8">
    <source>
        <dbReference type="ARBA" id="ARBA00022824"/>
    </source>
</evidence>
<proteinExistence type="inferred from homology"/>
<keyword evidence="17" id="KW-1185">Reference proteome</keyword>
<evidence type="ECO:0008006" key="18">
    <source>
        <dbReference type="Google" id="ProtNLM"/>
    </source>
</evidence>
<dbReference type="PROSITE" id="PS00086">
    <property type="entry name" value="CYTOCHROME_P450"/>
    <property type="match status" value="1"/>
</dbReference>
<evidence type="ECO:0000256" key="11">
    <source>
        <dbReference type="ARBA" id="ARBA00023004"/>
    </source>
</evidence>
<dbReference type="Proteomes" id="UP001652700">
    <property type="component" value="Unplaced"/>
</dbReference>
<evidence type="ECO:0000256" key="10">
    <source>
        <dbReference type="ARBA" id="ARBA00023002"/>
    </source>
</evidence>
<comment type="similarity">
    <text evidence="5 14">Belongs to the cytochrome P450 family.</text>
</comment>
<comment type="subcellular location">
    <subcellularLocation>
        <location evidence="4">Endoplasmic reticulum membrane</location>
        <topology evidence="4">Peripheral membrane protein</topology>
    </subcellularLocation>
    <subcellularLocation>
        <location evidence="3">Microsome membrane</location>
        <topology evidence="3">Peripheral membrane protein</topology>
    </subcellularLocation>
</comment>
<organism evidence="16 17">
    <name type="scientific">Diabrotica virgifera virgifera</name>
    <name type="common">western corn rootworm</name>
    <dbReference type="NCBI Taxonomy" id="50390"/>
    <lineage>
        <taxon>Eukaryota</taxon>
        <taxon>Metazoa</taxon>
        <taxon>Ecdysozoa</taxon>
        <taxon>Arthropoda</taxon>
        <taxon>Hexapoda</taxon>
        <taxon>Insecta</taxon>
        <taxon>Pterygota</taxon>
        <taxon>Neoptera</taxon>
        <taxon>Endopterygota</taxon>
        <taxon>Coleoptera</taxon>
        <taxon>Polyphaga</taxon>
        <taxon>Cucujiformia</taxon>
        <taxon>Chrysomeloidea</taxon>
        <taxon>Chrysomelidae</taxon>
        <taxon>Galerucinae</taxon>
        <taxon>Diabroticina</taxon>
        <taxon>Diabroticites</taxon>
        <taxon>Diabrotica</taxon>
    </lineage>
</organism>
<dbReference type="GeneID" id="126882332"/>
<comment type="function">
    <text evidence="2">May be involved in the metabolism of insect hormones and in the breakdown of synthetic insecticides.</text>
</comment>
<evidence type="ECO:0000313" key="16">
    <source>
        <dbReference type="EnsemblMetazoa" id="XP_050503165.1"/>
    </source>
</evidence>
<evidence type="ECO:0000256" key="5">
    <source>
        <dbReference type="ARBA" id="ARBA00010617"/>
    </source>
</evidence>
<sequence length="541" mass="62348">MSEIDILCAKNITPDSPILLNESLGSVQRIATQSAEKSLQNIISTSLLTLCGVFILIWYIQFLWNNRRLYWYSYKTPGPIGLPFIGIGYKFLTRDSSVMLQRWVDIQIAYPKVAAAWLGPTLYYVISKPEYIEKILTSRSALNKDHVYQFMSDIGEGILTVTAEKWRKHRKNIIPSFNQKILEAYQDIFWNKAQLLTKVLQKEVGNKNLRLFKLLSHCTMDITCATTLGLNINIQNSEVEFITALDKVMEIISVRTFHIWHQLKFTWRLYPMSREYDKAFKICKEFSSSLISNTKRKYESTRGNSSFEDDIASAVEGKHRDGISFLDLLYKNTKFSEQEITDEINTFLAATTDTTASSICFVLIMLGLFQDIQQKVFEELIDILGPDRRVFPDDLPQMKYLERVVKETLRLFPAVPLLARTLQDDIDAGDMVFPSGSSVLVGTVFVHRNPVHWPDPLKFDPDRFLPENAAKRHPCTYIPFSYGPRNCIGAKYAMMNMKTVLAAVVRRYKIFTEYKSVEEIKLSTNLVLRLKDGPKVWIENR</sequence>
<evidence type="ECO:0000256" key="2">
    <source>
        <dbReference type="ARBA" id="ARBA00003690"/>
    </source>
</evidence>
<evidence type="ECO:0000256" key="3">
    <source>
        <dbReference type="ARBA" id="ARBA00004174"/>
    </source>
</evidence>
<feature type="transmembrane region" description="Helical" evidence="15">
    <location>
        <begin position="39"/>
        <end position="60"/>
    </location>
</feature>
<dbReference type="PRINTS" id="PR00463">
    <property type="entry name" value="EP450I"/>
</dbReference>
<name>A0ABM5JZ09_DIAVI</name>
<evidence type="ECO:0000313" key="17">
    <source>
        <dbReference type="Proteomes" id="UP001652700"/>
    </source>
</evidence>
<keyword evidence="15" id="KW-0812">Transmembrane</keyword>
<keyword evidence="10 14" id="KW-0560">Oxidoreductase</keyword>
<keyword evidence="11 14" id="KW-0408">Iron</keyword>
<dbReference type="Pfam" id="PF00067">
    <property type="entry name" value="p450"/>
    <property type="match status" value="1"/>
</dbReference>
<dbReference type="PANTHER" id="PTHR24291">
    <property type="entry name" value="CYTOCHROME P450 FAMILY 4"/>
    <property type="match status" value="1"/>
</dbReference>
<dbReference type="SUPFAM" id="SSF48264">
    <property type="entry name" value="Cytochrome P450"/>
    <property type="match status" value="1"/>
</dbReference>
<evidence type="ECO:0000256" key="1">
    <source>
        <dbReference type="ARBA" id="ARBA00001971"/>
    </source>
</evidence>
<keyword evidence="7 14" id="KW-0479">Metal-binding</keyword>
<evidence type="ECO:0000256" key="15">
    <source>
        <dbReference type="SAM" id="Phobius"/>
    </source>
</evidence>
<evidence type="ECO:0000256" key="7">
    <source>
        <dbReference type="ARBA" id="ARBA00022723"/>
    </source>
</evidence>
<dbReference type="InterPro" id="IPR036396">
    <property type="entry name" value="Cyt_P450_sf"/>
</dbReference>